<evidence type="ECO:0000313" key="2">
    <source>
        <dbReference type="EMBL" id="MBB3209282.1"/>
    </source>
</evidence>
<feature type="chain" id="PRO_5030546409" description="Secreted protein" evidence="1">
    <location>
        <begin position="22"/>
        <end position="60"/>
    </location>
</feature>
<proteinExistence type="predicted"/>
<evidence type="ECO:0008006" key="4">
    <source>
        <dbReference type="Google" id="ProtNLM"/>
    </source>
</evidence>
<dbReference type="EMBL" id="JACHXU010000022">
    <property type="protein sequence ID" value="MBB3209282.1"/>
    <property type="molecule type" value="Genomic_DNA"/>
</dbReference>
<dbReference type="AlphaFoldDB" id="A0A7W5E4M8"/>
<evidence type="ECO:0000313" key="3">
    <source>
        <dbReference type="Proteomes" id="UP000536179"/>
    </source>
</evidence>
<comment type="caution">
    <text evidence="2">The sequence shown here is derived from an EMBL/GenBank/DDBJ whole genome shotgun (WGS) entry which is preliminary data.</text>
</comment>
<reference evidence="2 3" key="1">
    <citation type="submission" date="2020-08" db="EMBL/GenBank/DDBJ databases">
        <title>Genomic Encyclopedia of Type Strains, Phase III (KMG-III): the genomes of soil and plant-associated and newly described type strains.</title>
        <authorList>
            <person name="Whitman W."/>
        </authorList>
    </citation>
    <scope>NUCLEOTIDE SEQUENCE [LARGE SCALE GENOMIC DNA]</scope>
    <source>
        <strain evidence="2 3">CECT 8075</strain>
    </source>
</reference>
<evidence type="ECO:0000256" key="1">
    <source>
        <dbReference type="SAM" id="SignalP"/>
    </source>
</evidence>
<dbReference type="Proteomes" id="UP000536179">
    <property type="component" value="Unassembled WGS sequence"/>
</dbReference>
<dbReference type="RefSeq" id="WP_184307753.1">
    <property type="nucleotide sequence ID" value="NZ_JACHXU010000022.1"/>
</dbReference>
<sequence length="60" mass="6594">MKRLLLLTTFALVSISGCSNNSENVVLPPPEKTNSDYVRMGEEAAAARLEADRQDAKEKD</sequence>
<name>A0A7W5E4M8_9BACT</name>
<dbReference type="PROSITE" id="PS51257">
    <property type="entry name" value="PROKAR_LIPOPROTEIN"/>
    <property type="match status" value="1"/>
</dbReference>
<feature type="signal peptide" evidence="1">
    <location>
        <begin position="1"/>
        <end position="21"/>
    </location>
</feature>
<protein>
    <recommendedName>
        <fullName evidence="4">Secreted protein</fullName>
    </recommendedName>
</protein>
<gene>
    <name evidence="2" type="ORF">FHS27_005122</name>
</gene>
<organism evidence="2 3">
    <name type="scientific">Aporhodopirellula rubra</name>
    <dbReference type="NCBI Taxonomy" id="980271"/>
    <lineage>
        <taxon>Bacteria</taxon>
        <taxon>Pseudomonadati</taxon>
        <taxon>Planctomycetota</taxon>
        <taxon>Planctomycetia</taxon>
        <taxon>Pirellulales</taxon>
        <taxon>Pirellulaceae</taxon>
        <taxon>Aporhodopirellula</taxon>
    </lineage>
</organism>
<accession>A0A7W5E4M8</accession>
<keyword evidence="3" id="KW-1185">Reference proteome</keyword>
<keyword evidence="1" id="KW-0732">Signal</keyword>